<dbReference type="PROSITE" id="PS00662">
    <property type="entry name" value="T2SP_E"/>
    <property type="match status" value="1"/>
</dbReference>
<evidence type="ECO:0000256" key="1">
    <source>
        <dbReference type="ARBA" id="ARBA00006611"/>
    </source>
</evidence>
<evidence type="ECO:0000313" key="7">
    <source>
        <dbReference type="Proteomes" id="UP000001366"/>
    </source>
</evidence>
<dbReference type="AlphaFoldDB" id="C0QPL5"/>
<dbReference type="PaxDb" id="123214-PERMA_0824"/>
<dbReference type="GO" id="GO:0015627">
    <property type="term" value="C:type II protein secretion system complex"/>
    <property type="evidence" value="ECO:0007669"/>
    <property type="project" value="InterPro"/>
</dbReference>
<dbReference type="eggNOG" id="COG2804">
    <property type="taxonomic scope" value="Bacteria"/>
</dbReference>
<evidence type="ECO:0000259" key="5">
    <source>
        <dbReference type="PROSITE" id="PS00662"/>
    </source>
</evidence>
<accession>C0QPL5</accession>
<keyword evidence="2" id="KW-0547">Nucleotide-binding</keyword>
<dbReference type="OrthoDB" id="9765501at2"/>
<dbReference type="STRING" id="123214.PERMA_0824"/>
<dbReference type="SUPFAM" id="SSF52540">
    <property type="entry name" value="P-loop containing nucleoside triphosphate hydrolases"/>
    <property type="match status" value="1"/>
</dbReference>
<keyword evidence="7" id="KW-1185">Reference proteome</keyword>
<dbReference type="GO" id="GO:0005524">
    <property type="term" value="F:ATP binding"/>
    <property type="evidence" value="ECO:0007669"/>
    <property type="project" value="UniProtKB-KW"/>
</dbReference>
<dbReference type="EC" id="7.4.2.8" evidence="4"/>
<keyword evidence="3" id="KW-0067">ATP-binding</keyword>
<protein>
    <recommendedName>
        <fullName evidence="4">protein-secreting ATPase</fullName>
        <ecNumber evidence="4">7.4.2.8</ecNumber>
    </recommendedName>
</protein>
<dbReference type="Gene3D" id="3.30.450.90">
    <property type="match status" value="1"/>
</dbReference>
<name>C0QPL5_PERMH</name>
<evidence type="ECO:0000256" key="2">
    <source>
        <dbReference type="ARBA" id="ARBA00022741"/>
    </source>
</evidence>
<dbReference type="GO" id="GO:0016887">
    <property type="term" value="F:ATP hydrolysis activity"/>
    <property type="evidence" value="ECO:0007669"/>
    <property type="project" value="TreeGrafter"/>
</dbReference>
<dbReference type="FunFam" id="3.30.450.90:FF:000001">
    <property type="entry name" value="Type II secretion system ATPase GspE"/>
    <property type="match status" value="1"/>
</dbReference>
<sequence length="476" mass="53482">MGVDNLPVEFLKENQIVPSEDGKVFITKKTPFYAVEDIRFLTGKTPETVLISEEEFNEKLEEYISNIQNSLEEETEIKETFFEDLLVGSDAPVIQMLNSLFLKAVRSDASDIHFEPFSDRVVVRFRLDGVLHEVSTIPLNAYPQVVSRIKIISKLNVAEKRLPQDGRIKVKIGEKKLDMRVSTLPTVFGERVVIRLLDRSDTLLTLEELGFEPDDLEKYERIIRKPHGLVLVTGPTGSGKSTTLYASLLKLKTPRKNIITIEDPVEYQIDGISQIQVNPKIDLTFANGLRSILRQDPDIVMVGEIRDLETAEIAIHASMTGHLVLSTLHTNDAPSAVARLVDMGVEPFLVASSLEGVIAQRLVRKICESCKKEYIPRDDEVEEINRYMGRELKIGKLYKGEGCDNCLGTGFKGRIAIYEIMEIDEEMRAVISKQPESMAVKEKALEKGMRTLIQDGLLKVVKGVTTVEEVLQVAQV</sequence>
<dbReference type="Proteomes" id="UP000001366">
    <property type="component" value="Chromosome"/>
</dbReference>
<dbReference type="RefSeq" id="WP_012675633.1">
    <property type="nucleotide sequence ID" value="NC_012440.1"/>
</dbReference>
<dbReference type="PANTHER" id="PTHR30258">
    <property type="entry name" value="TYPE II SECRETION SYSTEM PROTEIN GSPE-RELATED"/>
    <property type="match status" value="1"/>
</dbReference>
<evidence type="ECO:0000256" key="4">
    <source>
        <dbReference type="ARBA" id="ARBA00024382"/>
    </source>
</evidence>
<dbReference type="GO" id="GO:0015628">
    <property type="term" value="P:protein secretion by the type II secretion system"/>
    <property type="evidence" value="ECO:0007669"/>
    <property type="project" value="InterPro"/>
</dbReference>
<dbReference type="NCBIfam" id="TIGR02533">
    <property type="entry name" value="type_II_gspE"/>
    <property type="match status" value="1"/>
</dbReference>
<dbReference type="EMBL" id="CP001230">
    <property type="protein sequence ID" value="ACO03394.1"/>
    <property type="molecule type" value="Genomic_DNA"/>
</dbReference>
<evidence type="ECO:0000256" key="3">
    <source>
        <dbReference type="ARBA" id="ARBA00022840"/>
    </source>
</evidence>
<evidence type="ECO:0000313" key="6">
    <source>
        <dbReference type="EMBL" id="ACO03394.1"/>
    </source>
</evidence>
<dbReference type="InterPro" id="IPR027417">
    <property type="entry name" value="P-loop_NTPase"/>
</dbReference>
<dbReference type="InterPro" id="IPR001482">
    <property type="entry name" value="T2SS/T4SS_dom"/>
</dbReference>
<reference evidence="6 7" key="1">
    <citation type="journal article" date="2009" name="J. Bacteriol.">
        <title>Complete and draft genome sequences of six members of the Aquificales.</title>
        <authorList>
            <person name="Reysenbach A.L."/>
            <person name="Hamamura N."/>
            <person name="Podar M."/>
            <person name="Griffiths E."/>
            <person name="Ferreira S."/>
            <person name="Hochstein R."/>
            <person name="Heidelberg J."/>
            <person name="Johnson J."/>
            <person name="Mead D."/>
            <person name="Pohorille A."/>
            <person name="Sarmiento M."/>
            <person name="Schweighofer K."/>
            <person name="Seshadri R."/>
            <person name="Voytek M.A."/>
        </authorList>
    </citation>
    <scope>NUCLEOTIDE SEQUENCE [LARGE SCALE GENOMIC DNA]</scope>
    <source>
        <strain evidence="7">DSM 14350 / EX-H1</strain>
    </source>
</reference>
<dbReference type="HOGENOM" id="CLU_013446_10_6_0"/>
<dbReference type="PANTHER" id="PTHR30258:SF2">
    <property type="entry name" value="COMG OPERON PROTEIN 1"/>
    <property type="match status" value="1"/>
</dbReference>
<organism evidence="6 7">
    <name type="scientific">Persephonella marina (strain DSM 14350 / EX-H1)</name>
    <dbReference type="NCBI Taxonomy" id="123214"/>
    <lineage>
        <taxon>Bacteria</taxon>
        <taxon>Pseudomonadati</taxon>
        <taxon>Aquificota</taxon>
        <taxon>Aquificia</taxon>
        <taxon>Aquificales</taxon>
        <taxon>Hydrogenothermaceae</taxon>
        <taxon>Persephonella</taxon>
    </lineage>
</organism>
<comment type="similarity">
    <text evidence="1">Belongs to the GSP E family.</text>
</comment>
<dbReference type="Gene3D" id="3.40.50.300">
    <property type="entry name" value="P-loop containing nucleotide triphosphate hydrolases"/>
    <property type="match status" value="1"/>
</dbReference>
<dbReference type="KEGG" id="pmx:PERMA_0824"/>
<gene>
    <name evidence="6" type="ordered locus">PERMA_0824</name>
</gene>
<feature type="domain" description="Bacterial type II secretion system protein E" evidence="5">
    <location>
        <begin position="293"/>
        <end position="307"/>
    </location>
</feature>
<dbReference type="Pfam" id="PF00437">
    <property type="entry name" value="T2SSE"/>
    <property type="match status" value="1"/>
</dbReference>
<dbReference type="GO" id="GO:0008564">
    <property type="term" value="F:protein-exporting ATPase activity"/>
    <property type="evidence" value="ECO:0007669"/>
    <property type="project" value="UniProtKB-EC"/>
</dbReference>
<dbReference type="FunFam" id="3.40.50.300:FF:000398">
    <property type="entry name" value="Type IV pilus assembly ATPase PilB"/>
    <property type="match status" value="1"/>
</dbReference>
<dbReference type="CDD" id="cd01129">
    <property type="entry name" value="PulE-GspE-like"/>
    <property type="match status" value="1"/>
</dbReference>
<proteinExistence type="inferred from homology"/>
<dbReference type="InterPro" id="IPR013369">
    <property type="entry name" value="T2SS_GspE"/>
</dbReference>
<dbReference type="GO" id="GO:0005886">
    <property type="term" value="C:plasma membrane"/>
    <property type="evidence" value="ECO:0007669"/>
    <property type="project" value="TreeGrafter"/>
</dbReference>